<feature type="domain" description="Spermatogenesis-associated protein 20-like TRX" evidence="1">
    <location>
        <begin position="1"/>
        <end position="106"/>
    </location>
</feature>
<dbReference type="SUPFAM" id="SSF48208">
    <property type="entry name" value="Six-hairpin glycosidases"/>
    <property type="match status" value="1"/>
</dbReference>
<dbReference type="Proteomes" id="UP000295636">
    <property type="component" value="Unassembled WGS sequence"/>
</dbReference>
<protein>
    <submittedName>
        <fullName evidence="2">Thioredoxin domain-containing protein</fullName>
    </submittedName>
</protein>
<dbReference type="Pfam" id="PF03190">
    <property type="entry name" value="Thioredox_DsbH"/>
    <property type="match status" value="1"/>
</dbReference>
<dbReference type="InterPro" id="IPR004879">
    <property type="entry name" value="Ssp411-like_TRX"/>
</dbReference>
<proteinExistence type="predicted"/>
<dbReference type="InterPro" id="IPR036249">
    <property type="entry name" value="Thioredoxin-like_sf"/>
</dbReference>
<dbReference type="Gene3D" id="1.50.10.20">
    <property type="match status" value="1"/>
</dbReference>
<organism evidence="2 3">
    <name type="scientific">Paenibacillus piri</name>
    <dbReference type="NCBI Taxonomy" id="2547395"/>
    <lineage>
        <taxon>Bacteria</taxon>
        <taxon>Bacillati</taxon>
        <taxon>Bacillota</taxon>
        <taxon>Bacilli</taxon>
        <taxon>Bacillales</taxon>
        <taxon>Paenibacillaceae</taxon>
        <taxon>Paenibacillus</taxon>
    </lineage>
</organism>
<dbReference type="InterPro" id="IPR012341">
    <property type="entry name" value="6hp_glycosidase-like_sf"/>
</dbReference>
<dbReference type="OrthoDB" id="9762614at2"/>
<name>A0A4R5KX17_9BACL</name>
<gene>
    <name evidence="2" type="ORF">E1757_06705</name>
</gene>
<accession>A0A4R5KX17</accession>
<dbReference type="EMBL" id="SMRT01000002">
    <property type="protein sequence ID" value="TDF99530.1"/>
    <property type="molecule type" value="Genomic_DNA"/>
</dbReference>
<dbReference type="InterPro" id="IPR008928">
    <property type="entry name" value="6-hairpin_glycosidase_sf"/>
</dbReference>
<sequence length="630" mass="71848">MERESFEDEEVAGLLNHDFISIKVDREERPDIDHLYMSVCQALTGQGGWPLTIIMTPEKKPFFAGTYFPKGRKYGRKGLMELLPQIADKWKEERENIVEISHQVVSETQSRLIANLEGEISAELLDRAFRIYERLFDAEHGGFGDAPKFPTSHNLSLLLRYYKRTGNEQALAMVEKTLEGMSRGGMYDHIGFGFARYSTDEKWLVPHFEKMLYDNALLTMTYIEAYQLTGKQAYAEVAEQIIQYIVRDMTDEGGAFYSAEDADSEGEEGKFYVWRPSEIREVLGEDESELYCRVYNITEEGNFEGHSIPNLIEMTVEDAARRMNMPLAELVERLEASRNKLFEHRERRIHPHKDDKILTSWNGLMIMALAKAAKALQKPEYAQAARRAAGFILQELRREDGRLLARYRDGEAAYLGYLDDYAFLVWGLIELYEATFELELLQTAVELNEDMLRLFWDEEKGGCFFYGSDGEQLFTRPKEIYDGAMPSGNSAAALNMAKLARYTFNAELSQKADEQLKAFAGSVEKYPSGHALFLMALDFTVSAPMEIVLAGDPRKPDMQQMIAKLQTKFLPNAIMMLHPMDGQADAVRSLIPLVQDKVQLGGRATAYICENFACHSPVTDLDELDDEMQL</sequence>
<dbReference type="AlphaFoldDB" id="A0A4R5KX17"/>
<dbReference type="GO" id="GO:0005975">
    <property type="term" value="P:carbohydrate metabolic process"/>
    <property type="evidence" value="ECO:0007669"/>
    <property type="project" value="InterPro"/>
</dbReference>
<dbReference type="PANTHER" id="PTHR42899:SF1">
    <property type="entry name" value="SPERMATOGENESIS-ASSOCIATED PROTEIN 20"/>
    <property type="match status" value="1"/>
</dbReference>
<keyword evidence="3" id="KW-1185">Reference proteome</keyword>
<dbReference type="PIRSF" id="PIRSF006402">
    <property type="entry name" value="UCP006402_thioredoxin"/>
    <property type="match status" value="1"/>
</dbReference>
<dbReference type="Gene3D" id="1.50.10.10">
    <property type="match status" value="1"/>
</dbReference>
<evidence type="ECO:0000313" key="2">
    <source>
        <dbReference type="EMBL" id="TDF99530.1"/>
    </source>
</evidence>
<evidence type="ECO:0000313" key="3">
    <source>
        <dbReference type="Proteomes" id="UP000295636"/>
    </source>
</evidence>
<reference evidence="2 3" key="1">
    <citation type="submission" date="2019-03" db="EMBL/GenBank/DDBJ databases">
        <title>This is whole genome sequence of Paenibacillus sp MS74 strain.</title>
        <authorList>
            <person name="Trinh H.N."/>
        </authorList>
    </citation>
    <scope>NUCLEOTIDE SEQUENCE [LARGE SCALE GENOMIC DNA]</scope>
    <source>
        <strain evidence="2 3">MS74</strain>
    </source>
</reference>
<dbReference type="Gene3D" id="3.40.30.10">
    <property type="entry name" value="Glutaredoxin"/>
    <property type="match status" value="1"/>
</dbReference>
<dbReference type="PANTHER" id="PTHR42899">
    <property type="entry name" value="SPERMATOGENESIS-ASSOCIATED PROTEIN 20"/>
    <property type="match status" value="1"/>
</dbReference>
<comment type="caution">
    <text evidence="2">The sequence shown here is derived from an EMBL/GenBank/DDBJ whole genome shotgun (WGS) entry which is preliminary data.</text>
</comment>
<dbReference type="RefSeq" id="WP_133226067.1">
    <property type="nucleotide sequence ID" value="NZ_SMRT01000002.1"/>
</dbReference>
<evidence type="ECO:0000259" key="1">
    <source>
        <dbReference type="Pfam" id="PF03190"/>
    </source>
</evidence>
<dbReference type="InterPro" id="IPR024705">
    <property type="entry name" value="Ssp411"/>
</dbReference>
<dbReference type="SUPFAM" id="SSF52833">
    <property type="entry name" value="Thioredoxin-like"/>
    <property type="match status" value="1"/>
</dbReference>